<dbReference type="OrthoDB" id="347018at2759"/>
<evidence type="ECO:0000259" key="5">
    <source>
        <dbReference type="PROSITE" id="PS51883"/>
    </source>
</evidence>
<accession>A0A9R0J9F9</accession>
<dbReference type="GeneID" id="110801402"/>
<feature type="compositionally biased region" description="Polar residues" evidence="3">
    <location>
        <begin position="443"/>
        <end position="465"/>
    </location>
</feature>
<evidence type="ECO:0000256" key="3">
    <source>
        <dbReference type="SAM" id="MobiDB-lite"/>
    </source>
</evidence>
<dbReference type="InterPro" id="IPR036726">
    <property type="entry name" value="GTP1_OBG_dom_sf"/>
</dbReference>
<evidence type="ECO:0000256" key="1">
    <source>
        <dbReference type="ARBA" id="ARBA00022741"/>
    </source>
</evidence>
<dbReference type="PANTHER" id="PTHR11702">
    <property type="entry name" value="DEVELOPMENTALLY REGULATED GTP-BINDING PROTEIN-RELATED"/>
    <property type="match status" value="1"/>
</dbReference>
<evidence type="ECO:0000256" key="2">
    <source>
        <dbReference type="ARBA" id="ARBA00023134"/>
    </source>
</evidence>
<dbReference type="SUPFAM" id="SSF52540">
    <property type="entry name" value="P-loop containing nucleoside triphosphate hydrolases"/>
    <property type="match status" value="1"/>
</dbReference>
<dbReference type="GO" id="GO:0003924">
    <property type="term" value="F:GTPase activity"/>
    <property type="evidence" value="ECO:0000318"/>
    <property type="project" value="GO_Central"/>
</dbReference>
<dbReference type="PROSITE" id="PS51883">
    <property type="entry name" value="OBG"/>
    <property type="match status" value="1"/>
</dbReference>
<sequence length="523" mass="57014">MAHYAIILSSPAPLPTFRRISHFTGESPTSTSSFFSDLRLPFCRLHQRRSNCRNVRFCTVVCASVKGKEYSPLASDAVVKEPHKYFDQVIISVRAGDGGHGAIFKFPKQKASSKLENKHDKAGDRRKKVSYKRDSDGSVILPFGGHGGDVVIYADESEDTLLEFHKQNRHKAKRGGNVDAMGVLNSKKRDGAAAPTLRIPVPLGTVVKRKRGKLLADLANHGDEVLVARGGQGGISLLEMAEQTKSVMADLTANILRDDSDKVLVLGQAGEEVSLELILRVVADVGLVGLPNAGKSTLLSATTLARPDIADYPFTTLMPNLGRLDGDPSLGAAMYSSEATLADLPGLIEGAHLGKGLGRNFLRHLRRTRLLVHVVDAAAEDPVKDYKTVKEELRMYNPDYLERPFIVVLNKIDLPQAMDRLPSLTEEILKIGQDSGPTPLVSGASSEGTSQNVLTSFAPNGTLPSDSEKTKRDMEIEEYPRALAVVGVSVLKGINISEMLEEIRKGLRKCRDTTQELPIQQQR</sequence>
<protein>
    <submittedName>
        <fullName evidence="7 8">Probable GTP-binding protein OBGC2</fullName>
    </submittedName>
</protein>
<dbReference type="GO" id="GO:0000287">
    <property type="term" value="F:magnesium ion binding"/>
    <property type="evidence" value="ECO:0007669"/>
    <property type="project" value="InterPro"/>
</dbReference>
<dbReference type="NCBIfam" id="TIGR00231">
    <property type="entry name" value="small_GTP"/>
    <property type="match status" value="1"/>
</dbReference>
<dbReference type="Gene3D" id="2.70.210.12">
    <property type="entry name" value="GTP1/OBG domain"/>
    <property type="match status" value="1"/>
</dbReference>
<dbReference type="RefSeq" id="XP_021862446.1">
    <property type="nucleotide sequence ID" value="XM_022006754.1"/>
</dbReference>
<dbReference type="InterPro" id="IPR045086">
    <property type="entry name" value="OBG_GTPase"/>
</dbReference>
<dbReference type="InterPro" id="IPR006073">
    <property type="entry name" value="GTP-bd"/>
</dbReference>
<dbReference type="Proteomes" id="UP000813463">
    <property type="component" value="Chromosome 2"/>
</dbReference>
<evidence type="ECO:0000313" key="7">
    <source>
        <dbReference type="RefSeq" id="XP_021862445.1"/>
    </source>
</evidence>
<dbReference type="GO" id="GO:0005739">
    <property type="term" value="C:mitochondrion"/>
    <property type="evidence" value="ECO:0000318"/>
    <property type="project" value="GO_Central"/>
</dbReference>
<dbReference type="InterPro" id="IPR006169">
    <property type="entry name" value="GTP1_OBG_dom"/>
</dbReference>
<dbReference type="PANTHER" id="PTHR11702:SF39">
    <property type="entry name" value="GTP-BINDING PROTEIN OBGC2-RELATED"/>
    <property type="match status" value="1"/>
</dbReference>
<dbReference type="PROSITE" id="PS00905">
    <property type="entry name" value="GTP1_OBG"/>
    <property type="match status" value="1"/>
</dbReference>
<keyword evidence="6" id="KW-1185">Reference proteome</keyword>
<dbReference type="PRINTS" id="PR00326">
    <property type="entry name" value="GTP1OBG"/>
</dbReference>
<dbReference type="GO" id="GO:0042254">
    <property type="term" value="P:ribosome biogenesis"/>
    <property type="evidence" value="ECO:0007669"/>
    <property type="project" value="UniProtKB-UniRule"/>
</dbReference>
<organism evidence="6 7">
    <name type="scientific">Spinacia oleracea</name>
    <name type="common">Spinach</name>
    <dbReference type="NCBI Taxonomy" id="3562"/>
    <lineage>
        <taxon>Eukaryota</taxon>
        <taxon>Viridiplantae</taxon>
        <taxon>Streptophyta</taxon>
        <taxon>Embryophyta</taxon>
        <taxon>Tracheophyta</taxon>
        <taxon>Spermatophyta</taxon>
        <taxon>Magnoliopsida</taxon>
        <taxon>eudicotyledons</taxon>
        <taxon>Gunneridae</taxon>
        <taxon>Pentapetalae</taxon>
        <taxon>Caryophyllales</taxon>
        <taxon>Chenopodiaceae</taxon>
        <taxon>Chenopodioideae</taxon>
        <taxon>Anserineae</taxon>
        <taxon>Spinacia</taxon>
    </lineage>
</organism>
<proteinExistence type="predicted"/>
<dbReference type="InterPro" id="IPR005225">
    <property type="entry name" value="Small_GTP-bd"/>
</dbReference>
<dbReference type="Pfam" id="PF01926">
    <property type="entry name" value="MMR_HSR1"/>
    <property type="match status" value="1"/>
</dbReference>
<dbReference type="RefSeq" id="XP_021862445.1">
    <property type="nucleotide sequence ID" value="XM_022006753.1"/>
</dbReference>
<dbReference type="InterPro" id="IPR006074">
    <property type="entry name" value="GTP1-OBG_CS"/>
</dbReference>
<dbReference type="PROSITE" id="PS51710">
    <property type="entry name" value="G_OBG"/>
    <property type="match status" value="1"/>
</dbReference>
<evidence type="ECO:0000259" key="4">
    <source>
        <dbReference type="PROSITE" id="PS51710"/>
    </source>
</evidence>
<evidence type="ECO:0000313" key="8">
    <source>
        <dbReference type="RefSeq" id="XP_021862446.1"/>
    </source>
</evidence>
<dbReference type="CDD" id="cd01898">
    <property type="entry name" value="Obg"/>
    <property type="match status" value="1"/>
</dbReference>
<reference evidence="6" key="1">
    <citation type="journal article" date="2021" name="Nat. Commun.">
        <title>Genomic analyses provide insights into spinach domestication and the genetic basis of agronomic traits.</title>
        <authorList>
            <person name="Cai X."/>
            <person name="Sun X."/>
            <person name="Xu C."/>
            <person name="Sun H."/>
            <person name="Wang X."/>
            <person name="Ge C."/>
            <person name="Zhang Z."/>
            <person name="Wang Q."/>
            <person name="Fei Z."/>
            <person name="Jiao C."/>
            <person name="Wang Q."/>
        </authorList>
    </citation>
    <scope>NUCLEOTIDE SEQUENCE [LARGE SCALE GENOMIC DNA]</scope>
    <source>
        <strain evidence="6">cv. Varoflay</strain>
    </source>
</reference>
<dbReference type="SUPFAM" id="SSF82051">
    <property type="entry name" value="Obg GTP-binding protein N-terminal domain"/>
    <property type="match status" value="1"/>
</dbReference>
<name>A0A9R0J9F9_SPIOL</name>
<feature type="domain" description="OBG-type G" evidence="4">
    <location>
        <begin position="283"/>
        <end position="508"/>
    </location>
</feature>
<dbReference type="InterPro" id="IPR031167">
    <property type="entry name" value="G_OBG"/>
</dbReference>
<feature type="domain" description="Obg" evidence="5">
    <location>
        <begin position="83"/>
        <end position="282"/>
    </location>
</feature>
<dbReference type="Gene3D" id="3.40.50.300">
    <property type="entry name" value="P-loop containing nucleotide triphosphate hydrolases"/>
    <property type="match status" value="1"/>
</dbReference>
<dbReference type="RefSeq" id="XP_021862448.1">
    <property type="nucleotide sequence ID" value="XM_022006756.1"/>
</dbReference>
<feature type="region of interest" description="Disordered" evidence="3">
    <location>
        <begin position="439"/>
        <end position="472"/>
    </location>
</feature>
<reference evidence="7 8" key="2">
    <citation type="submission" date="2025-04" db="UniProtKB">
        <authorList>
            <consortium name="RefSeq"/>
        </authorList>
    </citation>
    <scope>IDENTIFICATION</scope>
</reference>
<dbReference type="AlphaFoldDB" id="A0A9R0J9F9"/>
<dbReference type="Pfam" id="PF01018">
    <property type="entry name" value="GTP1_OBG"/>
    <property type="match status" value="1"/>
</dbReference>
<dbReference type="KEGG" id="soe:110801402"/>
<keyword evidence="1" id="KW-0547">Nucleotide-binding</keyword>
<dbReference type="GO" id="GO:0005525">
    <property type="term" value="F:GTP binding"/>
    <property type="evidence" value="ECO:0000318"/>
    <property type="project" value="GO_Central"/>
</dbReference>
<keyword evidence="2" id="KW-0342">GTP-binding</keyword>
<evidence type="ECO:0000313" key="9">
    <source>
        <dbReference type="RefSeq" id="XP_021862448.1"/>
    </source>
</evidence>
<dbReference type="InterPro" id="IPR027417">
    <property type="entry name" value="P-loop_NTPase"/>
</dbReference>
<evidence type="ECO:0000313" key="6">
    <source>
        <dbReference type="Proteomes" id="UP000813463"/>
    </source>
</evidence>
<gene>
    <name evidence="7 8 9" type="primary">LOC110801402</name>
</gene>